<keyword evidence="1" id="KW-0812">Transmembrane</keyword>
<dbReference type="Proteomes" id="UP000011758">
    <property type="component" value="Unassembled WGS sequence"/>
</dbReference>
<dbReference type="SUPFAM" id="SSF54403">
    <property type="entry name" value="Cystatin/monellin"/>
    <property type="match status" value="1"/>
</dbReference>
<dbReference type="STRING" id="999415.HMPREF9943_00448"/>
<dbReference type="BioCyc" id="ECAT999415-HMP:GTTI-458-MONOMER"/>
<dbReference type="RefSeq" id="WP_004801649.1">
    <property type="nucleotide sequence ID" value="NZ_KB446646.1"/>
</dbReference>
<feature type="transmembrane region" description="Helical" evidence="1">
    <location>
        <begin position="9"/>
        <end position="30"/>
    </location>
</feature>
<evidence type="ECO:0000313" key="3">
    <source>
        <dbReference type="Proteomes" id="UP000011758"/>
    </source>
</evidence>
<evidence type="ECO:0000256" key="1">
    <source>
        <dbReference type="SAM" id="Phobius"/>
    </source>
</evidence>
<organism evidence="2 3">
    <name type="scientific">Eggerthia catenaformis OT 569 = DSM 20559</name>
    <dbReference type="NCBI Taxonomy" id="999415"/>
    <lineage>
        <taxon>Bacteria</taxon>
        <taxon>Bacillati</taxon>
        <taxon>Bacillota</taxon>
        <taxon>Erysipelotrichia</taxon>
        <taxon>Erysipelotrichales</taxon>
        <taxon>Coprobacillaceae</taxon>
        <taxon>Eggerthia</taxon>
    </lineage>
</organism>
<keyword evidence="3" id="KW-1185">Reference proteome</keyword>
<proteinExistence type="predicted"/>
<accession>M2Q315</accession>
<dbReference type="InterPro" id="IPR046350">
    <property type="entry name" value="Cystatin_sf"/>
</dbReference>
<dbReference type="EMBL" id="AGEJ01000008">
    <property type="protein sequence ID" value="EMD17295.1"/>
    <property type="molecule type" value="Genomic_DNA"/>
</dbReference>
<sequence length="161" mass="19606">MEMKKQKNYLFRIIVTILIILFMIVSFYTFNVHIPYVNHQKDLIQVRDKIIRDNHLNYDGYFNAYDREKTIYIIKVKENNASVYQAYDYNYKILKSYQGTSASKNFVKSQIKKKYKVDVSNINIGYENDKFLYYGSYQTDNHLYYYYYSFEDGTFIKEYIL</sequence>
<protein>
    <recommendedName>
        <fullName evidence="4">DUF5590 domain-containing protein</fullName>
    </recommendedName>
</protein>
<dbReference type="AlphaFoldDB" id="M2Q315"/>
<evidence type="ECO:0000313" key="2">
    <source>
        <dbReference type="EMBL" id="EMD17295.1"/>
    </source>
</evidence>
<dbReference type="Gene3D" id="3.10.450.40">
    <property type="match status" value="1"/>
</dbReference>
<keyword evidence="1" id="KW-1133">Transmembrane helix</keyword>
<dbReference type="OrthoDB" id="1654088at2"/>
<reference evidence="2 3" key="1">
    <citation type="submission" date="2013-02" db="EMBL/GenBank/DDBJ databases">
        <title>The Genome Sequence of Lactobacillus catenaformis F0143.</title>
        <authorList>
            <consortium name="The Broad Institute Genome Sequencing Platform"/>
            <person name="Earl A."/>
            <person name="Ward D."/>
            <person name="Feldgarden M."/>
            <person name="Gevers D."/>
            <person name="Izard J."/>
            <person name="Blanton J.M."/>
            <person name="Mathney J."/>
            <person name="Dewhirst F.E."/>
            <person name="Young S.K."/>
            <person name="Zeng Q."/>
            <person name="Gargeya S."/>
            <person name="Fitzgerald M."/>
            <person name="Haas B."/>
            <person name="Abouelleil A."/>
            <person name="Alvarado L."/>
            <person name="Arachchi H.M."/>
            <person name="Berlin A."/>
            <person name="Chapman S.B."/>
            <person name="Gearin G."/>
            <person name="Goldberg J."/>
            <person name="Griggs A."/>
            <person name="Gujja S."/>
            <person name="Hansen M."/>
            <person name="Heiman D."/>
            <person name="Howarth C."/>
            <person name="Larimer J."/>
            <person name="Lui A."/>
            <person name="MacDonald P.J.P."/>
            <person name="McCowen C."/>
            <person name="Montmayeur A."/>
            <person name="Murphy C."/>
            <person name="Neiman D."/>
            <person name="Pearson M."/>
            <person name="Priest M."/>
            <person name="Roberts A."/>
            <person name="Saif S."/>
            <person name="Shea T."/>
            <person name="Sisk P."/>
            <person name="Stolte C."/>
            <person name="Sykes S."/>
            <person name="Wortman J."/>
            <person name="Nusbaum C."/>
            <person name="Birren B."/>
        </authorList>
    </citation>
    <scope>NUCLEOTIDE SEQUENCE [LARGE SCALE GENOMIC DNA]</scope>
    <source>
        <strain evidence="2 3">OT 569</strain>
    </source>
</reference>
<evidence type="ECO:0008006" key="4">
    <source>
        <dbReference type="Google" id="ProtNLM"/>
    </source>
</evidence>
<gene>
    <name evidence="2" type="ORF">HMPREF9943_00448</name>
</gene>
<keyword evidence="1" id="KW-0472">Membrane</keyword>
<name>M2Q315_9FIRM</name>
<comment type="caution">
    <text evidence="2">The sequence shown here is derived from an EMBL/GenBank/DDBJ whole genome shotgun (WGS) entry which is preliminary data.</text>
</comment>
<dbReference type="eggNOG" id="ENOG50338Z8">
    <property type="taxonomic scope" value="Bacteria"/>
</dbReference>